<protein>
    <submittedName>
        <fullName evidence="1">Succinyl-diaminopimelate desuccinylase</fullName>
        <ecNumber evidence="1">3.5.1.18</ecNumber>
    </submittedName>
</protein>
<proteinExistence type="predicted"/>
<dbReference type="SUPFAM" id="SSF53187">
    <property type="entry name" value="Zn-dependent exopeptidases"/>
    <property type="match status" value="1"/>
</dbReference>
<gene>
    <name evidence="1" type="primary">dapE_1</name>
    <name evidence="1" type="ORF">UZ20_WS6002000120</name>
</gene>
<name>A0A136KKV1_9BACT</name>
<dbReference type="AlphaFoldDB" id="A0A136KKV1"/>
<evidence type="ECO:0000313" key="2">
    <source>
        <dbReference type="Proteomes" id="UP000070449"/>
    </source>
</evidence>
<dbReference type="InterPro" id="IPR002933">
    <property type="entry name" value="Peptidase_M20"/>
</dbReference>
<dbReference type="Proteomes" id="UP000070449">
    <property type="component" value="Unassembled WGS sequence"/>
</dbReference>
<dbReference type="STRING" id="1617427.UZ20_WS6002000120"/>
<dbReference type="Gene3D" id="3.40.630.10">
    <property type="entry name" value="Zn peptidases"/>
    <property type="match status" value="1"/>
</dbReference>
<evidence type="ECO:0000313" key="1">
    <source>
        <dbReference type="EMBL" id="KXK10039.1"/>
    </source>
</evidence>
<accession>A0A136KKV1</accession>
<dbReference type="EC" id="3.5.1.18" evidence="1"/>
<dbReference type="Pfam" id="PF01546">
    <property type="entry name" value="Peptidase_M20"/>
    <property type="match status" value="1"/>
</dbReference>
<dbReference type="EMBL" id="JYPD01000010">
    <property type="protein sequence ID" value="KXK10039.1"/>
    <property type="molecule type" value="Genomic_DNA"/>
</dbReference>
<organism evidence="1 2">
    <name type="scientific">candidate division WS6 bacterium OLB21</name>
    <dbReference type="NCBI Taxonomy" id="1617427"/>
    <lineage>
        <taxon>Bacteria</taxon>
        <taxon>Candidatus Dojkabacteria</taxon>
    </lineage>
</organism>
<reference evidence="1 2" key="1">
    <citation type="submission" date="2015-02" db="EMBL/GenBank/DDBJ databases">
        <title>Improved understanding of the partial-nitritation anammox process through 23 genomes representing the majority of the microbial community.</title>
        <authorList>
            <person name="Speth D.R."/>
            <person name="In T Zandt M."/>
            <person name="Guerrero Cruz S."/>
            <person name="Jetten M.S."/>
            <person name="Dutilh B.E."/>
        </authorList>
    </citation>
    <scope>NUCLEOTIDE SEQUENCE [LARGE SCALE GENOMIC DNA]</scope>
    <source>
        <strain evidence="1">OLB21</strain>
    </source>
</reference>
<keyword evidence="1" id="KW-0378">Hydrolase</keyword>
<comment type="caution">
    <text evidence="1">The sequence shown here is derived from an EMBL/GenBank/DDBJ whole genome shotgun (WGS) entry which is preliminary data.</text>
</comment>
<sequence>MVGGSDFERAYLFLEEIFGIHEADSEVGIQYFPGTINPQRKGAIIYPKDLEEIIERVDSVYFADDEVEPIDLYRPVIHFHLDTVSVNNQKGSLATLETHIDKETGLIYTRGANDMKGQTALAAVVMEMCKQNNLPLPVFLITTDEEKAGKNGGTKLANSVKGNVFIDWEPVAGLAGCFVNEVEPVLGVGLGTSRQLDLKAMKQIQLTIGQFYSSDPIASCNDHEVFVSVNPSNFNEPSRATMGTLLAILRKYAKGVEDPGICYYIDNEKKRTSYLKKPLLSIVAQALKNHYPLQKSDRQITRGSNTKLLGGVFGRRFRRGAFTGNINTIGFFNKESISNYLVMGVDEAGGGRHSSTEAVYLHQLVQLLFYDL</sequence>
<dbReference type="GO" id="GO:0009014">
    <property type="term" value="F:succinyl-diaminopimelate desuccinylase activity"/>
    <property type="evidence" value="ECO:0007669"/>
    <property type="project" value="UniProtKB-EC"/>
</dbReference>